<dbReference type="KEGG" id="dao:Desac_1247"/>
<dbReference type="HOGENOM" id="CLU_064886_0_0_7"/>
<dbReference type="InterPro" id="IPR022496">
    <property type="entry name" value="T6A_TsaB"/>
</dbReference>
<dbReference type="RefSeq" id="WP_013706218.1">
    <property type="nucleotide sequence ID" value="NC_015388.1"/>
</dbReference>
<dbReference type="EMBL" id="CP002629">
    <property type="protein sequence ID" value="AEB09106.1"/>
    <property type="molecule type" value="Genomic_DNA"/>
</dbReference>
<dbReference type="eggNOG" id="COG1214">
    <property type="taxonomic scope" value="Bacteria"/>
</dbReference>
<dbReference type="STRING" id="880072.Desac_1247"/>
<dbReference type="InterPro" id="IPR000905">
    <property type="entry name" value="Gcp-like_dom"/>
</dbReference>
<name>F2NCH2_DESAR</name>
<dbReference type="GO" id="GO:0002949">
    <property type="term" value="P:tRNA threonylcarbamoyladenosine modification"/>
    <property type="evidence" value="ECO:0007669"/>
    <property type="project" value="InterPro"/>
</dbReference>
<reference evidence="2 3" key="1">
    <citation type="journal article" date="2011" name="Stand. Genomic Sci.">
        <title>Complete genome sequence of the acetate-degrading sulfate reducer Desulfobacca acetoxidans type strain (ASRB2).</title>
        <authorList>
            <person name="Goker M."/>
            <person name="Teshima H."/>
            <person name="Lapidus A."/>
            <person name="Nolan M."/>
            <person name="Lucas S."/>
            <person name="Hammon N."/>
            <person name="Deshpande S."/>
            <person name="Cheng J.F."/>
            <person name="Tapia R."/>
            <person name="Han C."/>
            <person name="Goodwin L."/>
            <person name="Pitluck S."/>
            <person name="Huntemann M."/>
            <person name="Liolios K."/>
            <person name="Ivanova N."/>
            <person name="Pagani I."/>
            <person name="Mavromatis K."/>
            <person name="Ovchinikova G."/>
            <person name="Pati A."/>
            <person name="Chen A."/>
            <person name="Palaniappan K."/>
            <person name="Land M."/>
            <person name="Hauser L."/>
            <person name="Brambilla E.M."/>
            <person name="Rohde M."/>
            <person name="Spring S."/>
            <person name="Detter J.C."/>
            <person name="Woyke T."/>
            <person name="Bristow J."/>
            <person name="Eisen J.A."/>
            <person name="Markowitz V."/>
            <person name="Hugenholtz P."/>
            <person name="Kyrpides N.C."/>
            <person name="Klenk H.P."/>
        </authorList>
    </citation>
    <scope>NUCLEOTIDE SEQUENCE [LARGE SCALE GENOMIC DNA]</scope>
    <source>
        <strain evidence="3">ATCC 700848 / DSM 11109 / ASRB2</strain>
    </source>
</reference>
<gene>
    <name evidence="2" type="ordered locus">Desac_1247</name>
</gene>
<dbReference type="Pfam" id="PF00814">
    <property type="entry name" value="TsaD"/>
    <property type="match status" value="1"/>
</dbReference>
<dbReference type="GO" id="GO:0005829">
    <property type="term" value="C:cytosol"/>
    <property type="evidence" value="ECO:0007669"/>
    <property type="project" value="TreeGrafter"/>
</dbReference>
<evidence type="ECO:0000313" key="2">
    <source>
        <dbReference type="EMBL" id="AEB09106.1"/>
    </source>
</evidence>
<dbReference type="AlphaFoldDB" id="F2NCH2"/>
<feature type="domain" description="Gcp-like" evidence="1">
    <location>
        <begin position="35"/>
        <end position="147"/>
    </location>
</feature>
<dbReference type="PANTHER" id="PTHR11735">
    <property type="entry name" value="TRNA N6-ADENOSINE THREONYLCARBAMOYLTRANSFERASE"/>
    <property type="match status" value="1"/>
</dbReference>
<dbReference type="PANTHER" id="PTHR11735:SF11">
    <property type="entry name" value="TRNA THREONYLCARBAMOYLADENOSINE BIOSYNTHESIS PROTEIN TSAB"/>
    <property type="match status" value="1"/>
</dbReference>
<accession>F2NCH2</accession>
<reference evidence="3" key="2">
    <citation type="submission" date="2011-03" db="EMBL/GenBank/DDBJ databases">
        <title>The complete genome of Desulfobacca acetoxidans DSM 11109.</title>
        <authorList>
            <consortium name="US DOE Joint Genome Institute (JGI-PGF)"/>
            <person name="Lucas S."/>
            <person name="Copeland A."/>
            <person name="Lapidus A."/>
            <person name="Bruce D."/>
            <person name="Goodwin L."/>
            <person name="Pitluck S."/>
            <person name="Peters L."/>
            <person name="Kyrpides N."/>
            <person name="Mavromatis K."/>
            <person name="Ivanova N."/>
            <person name="Ovchinnikova G."/>
            <person name="Teshima H."/>
            <person name="Detter J.C."/>
            <person name="Han C."/>
            <person name="Land M."/>
            <person name="Hauser L."/>
            <person name="Markowitz V."/>
            <person name="Cheng J.-F."/>
            <person name="Hugenholtz P."/>
            <person name="Woyke T."/>
            <person name="Wu D."/>
            <person name="Spring S."/>
            <person name="Schueler E."/>
            <person name="Brambilla E."/>
            <person name="Klenk H.-P."/>
            <person name="Eisen J.A."/>
        </authorList>
    </citation>
    <scope>NUCLEOTIDE SEQUENCE [LARGE SCALE GENOMIC DNA]</scope>
    <source>
        <strain evidence="3">ATCC 700848 / DSM 11109 / ASRB2</strain>
    </source>
</reference>
<protein>
    <submittedName>
        <fullName evidence="2">Universal protein YeaZ</fullName>
    </submittedName>
</protein>
<evidence type="ECO:0000259" key="1">
    <source>
        <dbReference type="Pfam" id="PF00814"/>
    </source>
</evidence>
<dbReference type="InterPro" id="IPR043129">
    <property type="entry name" value="ATPase_NBD"/>
</dbReference>
<dbReference type="CDD" id="cd24032">
    <property type="entry name" value="ASKHA_NBD_TsaB"/>
    <property type="match status" value="1"/>
</dbReference>
<dbReference type="NCBIfam" id="TIGR03725">
    <property type="entry name" value="T6A_YeaZ"/>
    <property type="match status" value="1"/>
</dbReference>
<evidence type="ECO:0000313" key="3">
    <source>
        <dbReference type="Proteomes" id="UP000000483"/>
    </source>
</evidence>
<dbReference type="SUPFAM" id="SSF53067">
    <property type="entry name" value="Actin-like ATPase domain"/>
    <property type="match status" value="2"/>
</dbReference>
<keyword evidence="3" id="KW-1185">Reference proteome</keyword>
<dbReference type="Proteomes" id="UP000000483">
    <property type="component" value="Chromosome"/>
</dbReference>
<dbReference type="Gene3D" id="3.30.420.40">
    <property type="match status" value="2"/>
</dbReference>
<proteinExistence type="predicted"/>
<sequence length="232" mass="24646">MLVLAFDTSTSRGGLALMQGGRLLAEYTLESPASYLNRLLPGIDRLLQDAGRSIQEVKLIVVSRGPGNFTGLRLGLSAAKGLALVLGCPVIAVNTLDVLAANFPFASLPVCTVIDAKKHEVYAGIYCQGGGGLNLAGDYLLLSPAALAERITEPTLITGPGLERYGVLWQELLGNLAILPPPELRYIRAAVLARLGLQQYDAGLIPNLEKLTPFYLRPADAELKRPASAAMP</sequence>
<organism evidence="2 3">
    <name type="scientific">Desulfobacca acetoxidans (strain ATCC 700848 / DSM 11109 / ASRB2)</name>
    <dbReference type="NCBI Taxonomy" id="880072"/>
    <lineage>
        <taxon>Bacteria</taxon>
        <taxon>Pseudomonadati</taxon>
        <taxon>Thermodesulfobacteriota</taxon>
        <taxon>Desulfobaccia</taxon>
        <taxon>Desulfobaccales</taxon>
        <taxon>Desulfobaccaceae</taxon>
        <taxon>Desulfobacca</taxon>
    </lineage>
</organism>